<organism evidence="1 2">
    <name type="scientific">Frankia canadensis</name>
    <dbReference type="NCBI Taxonomy" id="1836972"/>
    <lineage>
        <taxon>Bacteria</taxon>
        <taxon>Bacillati</taxon>
        <taxon>Actinomycetota</taxon>
        <taxon>Actinomycetes</taxon>
        <taxon>Frankiales</taxon>
        <taxon>Frankiaceae</taxon>
        <taxon>Frankia</taxon>
    </lineage>
</organism>
<dbReference type="EMBL" id="FZMO01000001">
    <property type="protein sequence ID" value="SNQ45387.1"/>
    <property type="molecule type" value="Genomic_DNA"/>
</dbReference>
<dbReference type="OrthoDB" id="4485313at2"/>
<gene>
    <name evidence="1" type="ORF">FRACA_10146</name>
</gene>
<proteinExistence type="predicted"/>
<dbReference type="Proteomes" id="UP000234331">
    <property type="component" value="Unassembled WGS sequence"/>
</dbReference>
<reference evidence="1 2" key="1">
    <citation type="submission" date="2017-06" db="EMBL/GenBank/DDBJ databases">
        <authorList>
            <person name="Kim H.J."/>
            <person name="Triplett B.A."/>
        </authorList>
    </citation>
    <scope>NUCLEOTIDE SEQUENCE [LARGE SCALE GENOMIC DNA]</scope>
    <source>
        <strain evidence="1">FRACA_ARgP5</strain>
    </source>
</reference>
<name>A0A2I2KI91_9ACTN</name>
<evidence type="ECO:0000313" key="1">
    <source>
        <dbReference type="EMBL" id="SNQ45387.1"/>
    </source>
</evidence>
<accession>A0A2I2KI91</accession>
<dbReference type="RefSeq" id="WP_133150529.1">
    <property type="nucleotide sequence ID" value="NZ_FZMO01000001.1"/>
</dbReference>
<evidence type="ECO:0000313" key="2">
    <source>
        <dbReference type="Proteomes" id="UP000234331"/>
    </source>
</evidence>
<protein>
    <submittedName>
        <fullName evidence="1">Uncharacterized protein</fullName>
    </submittedName>
</protein>
<keyword evidence="2" id="KW-1185">Reference proteome</keyword>
<dbReference type="AlphaFoldDB" id="A0A2I2KI91"/>
<sequence>MKTIGDGGRVLFYGPRGIADWALLLCDASVTSTRMSFPIDPLLAVEGGLVRIFCASDSAQGPEAREATVKIIAHEIAPPLWEEADDAIETSWSPTESGLFILDTGSYDHKYIDPLPFGADDYRLRVEARRSPWPEIIRISLWPGKLAPNLVHKITSEIGKALAAEGPYQPGRPG</sequence>